<dbReference type="RefSeq" id="WP_006211489.1">
    <property type="nucleotide sequence ID" value="NZ_CBCSBX010000001.1"/>
</dbReference>
<keyword evidence="10" id="KW-0407">Ion channel</keyword>
<proteinExistence type="predicted"/>
<dbReference type="STRING" id="59843.A3958_00080"/>
<dbReference type="GO" id="GO:0005267">
    <property type="term" value="F:potassium channel activity"/>
    <property type="evidence" value="ECO:0007669"/>
    <property type="project" value="UniProtKB-KW"/>
</dbReference>
<name>A0A163EM72_9BACL</name>
<dbReference type="GO" id="GO:0016020">
    <property type="term" value="C:membrane"/>
    <property type="evidence" value="ECO:0007669"/>
    <property type="project" value="UniProtKB-SubCell"/>
</dbReference>
<evidence type="ECO:0000256" key="1">
    <source>
        <dbReference type="ARBA" id="ARBA00004141"/>
    </source>
</evidence>
<keyword evidence="3" id="KW-0633">Potassium transport</keyword>
<evidence type="ECO:0000256" key="8">
    <source>
        <dbReference type="ARBA" id="ARBA00023065"/>
    </source>
</evidence>
<dbReference type="EMBL" id="LWMH01000002">
    <property type="protein sequence ID" value="KZS43882.1"/>
    <property type="molecule type" value="Genomic_DNA"/>
</dbReference>
<evidence type="ECO:0000256" key="11">
    <source>
        <dbReference type="SAM" id="Phobius"/>
    </source>
</evidence>
<dbReference type="Pfam" id="PF07885">
    <property type="entry name" value="Ion_trans_2"/>
    <property type="match status" value="1"/>
</dbReference>
<evidence type="ECO:0000256" key="9">
    <source>
        <dbReference type="ARBA" id="ARBA00023136"/>
    </source>
</evidence>
<organism evidence="13 14">
    <name type="scientific">Paenibacillus glucanolyticus</name>
    <dbReference type="NCBI Taxonomy" id="59843"/>
    <lineage>
        <taxon>Bacteria</taxon>
        <taxon>Bacillati</taxon>
        <taxon>Bacillota</taxon>
        <taxon>Bacilli</taxon>
        <taxon>Bacillales</taxon>
        <taxon>Paenibacillaceae</taxon>
        <taxon>Paenibacillus</taxon>
    </lineage>
</organism>
<dbReference type="PANTHER" id="PTHR10027:SF10">
    <property type="entry name" value="SLOWPOKE 2, ISOFORM D"/>
    <property type="match status" value="1"/>
</dbReference>
<sequence length="116" mass="13009">MLSFVLTLKRLLSGLFRAFKQRYFLALFVLIVIMLISGTMFYTKQEGLSVLDALYFCVVTLSTIGHPEFVPQTPLGKTFTMVYIVVGTGLFLGMVGQLAYALIRTNQKEEKKSTPS</sequence>
<feature type="transmembrane region" description="Helical" evidence="11">
    <location>
        <begin position="23"/>
        <end position="43"/>
    </location>
</feature>
<dbReference type="InterPro" id="IPR013099">
    <property type="entry name" value="K_chnl_dom"/>
</dbReference>
<evidence type="ECO:0000256" key="7">
    <source>
        <dbReference type="ARBA" id="ARBA00022989"/>
    </source>
</evidence>
<evidence type="ECO:0000256" key="6">
    <source>
        <dbReference type="ARBA" id="ARBA00022958"/>
    </source>
</evidence>
<keyword evidence="7 11" id="KW-1133">Transmembrane helix</keyword>
<keyword evidence="8" id="KW-0406">Ion transport</keyword>
<dbReference type="SUPFAM" id="SSF81324">
    <property type="entry name" value="Voltage-gated potassium channels"/>
    <property type="match status" value="1"/>
</dbReference>
<keyword evidence="6" id="KW-0630">Potassium</keyword>
<evidence type="ECO:0000256" key="10">
    <source>
        <dbReference type="ARBA" id="ARBA00023303"/>
    </source>
</evidence>
<evidence type="ECO:0000256" key="4">
    <source>
        <dbReference type="ARBA" id="ARBA00022692"/>
    </source>
</evidence>
<dbReference type="GeneID" id="97554562"/>
<accession>A0A163EM72</accession>
<protein>
    <submittedName>
        <fullName evidence="13">Transporter</fullName>
    </submittedName>
</protein>
<dbReference type="Proteomes" id="UP000076796">
    <property type="component" value="Unassembled WGS sequence"/>
</dbReference>
<evidence type="ECO:0000256" key="5">
    <source>
        <dbReference type="ARBA" id="ARBA00022826"/>
    </source>
</evidence>
<dbReference type="InterPro" id="IPR047871">
    <property type="entry name" value="K_chnl_Slo-like"/>
</dbReference>
<evidence type="ECO:0000256" key="3">
    <source>
        <dbReference type="ARBA" id="ARBA00022538"/>
    </source>
</evidence>
<keyword evidence="9 11" id="KW-0472">Membrane</keyword>
<feature type="domain" description="Potassium channel" evidence="12">
    <location>
        <begin position="30"/>
        <end position="101"/>
    </location>
</feature>
<keyword evidence="14" id="KW-1185">Reference proteome</keyword>
<evidence type="ECO:0000313" key="13">
    <source>
        <dbReference type="EMBL" id="KZS43882.1"/>
    </source>
</evidence>
<dbReference type="AlphaFoldDB" id="A0A163EM72"/>
<dbReference type="PANTHER" id="PTHR10027">
    <property type="entry name" value="CALCIUM-ACTIVATED POTASSIUM CHANNEL ALPHA CHAIN"/>
    <property type="match status" value="1"/>
</dbReference>
<keyword evidence="2" id="KW-0813">Transport</keyword>
<evidence type="ECO:0000313" key="14">
    <source>
        <dbReference type="Proteomes" id="UP000076796"/>
    </source>
</evidence>
<feature type="transmembrane region" description="Helical" evidence="11">
    <location>
        <begin position="81"/>
        <end position="103"/>
    </location>
</feature>
<comment type="caution">
    <text evidence="13">The sequence shown here is derived from an EMBL/GenBank/DDBJ whole genome shotgun (WGS) entry which is preliminary data.</text>
</comment>
<dbReference type="Gene3D" id="1.10.287.70">
    <property type="match status" value="1"/>
</dbReference>
<gene>
    <name evidence="13" type="ORF">AWU65_27775</name>
</gene>
<keyword evidence="4 11" id="KW-0812">Transmembrane</keyword>
<evidence type="ECO:0000256" key="2">
    <source>
        <dbReference type="ARBA" id="ARBA00022448"/>
    </source>
</evidence>
<dbReference type="OrthoDB" id="9785285at2"/>
<evidence type="ECO:0000259" key="12">
    <source>
        <dbReference type="Pfam" id="PF07885"/>
    </source>
</evidence>
<comment type="subcellular location">
    <subcellularLocation>
        <location evidence="1">Membrane</location>
        <topology evidence="1">Multi-pass membrane protein</topology>
    </subcellularLocation>
</comment>
<keyword evidence="5" id="KW-0631">Potassium channel</keyword>
<dbReference type="KEGG" id="pglu:A3958_00080"/>
<reference evidence="13" key="1">
    <citation type="journal article" date="2016" name="Genome Announc.">
        <title>Draft genomes of two strains of Paenibacillus glucanolyticus with capability to degrade lignocellulose.</title>
        <authorList>
            <person name="Mathews S.L."/>
            <person name="Pawlak J."/>
            <person name="Grunden A.M."/>
        </authorList>
    </citation>
    <scope>NUCLEOTIDE SEQUENCE [LARGE SCALE GENOMIC DNA]</scope>
    <source>
        <strain evidence="13">SLM1</strain>
    </source>
</reference>